<sequence length="293" mass="32490">MSEDEAIRVRIPVRVDFAGGWTDVHYFSSQEGGEVLNAAVLPCVEGEARWRGTQLDLRYSLDLPPGTGLGTSASVDVAWLAMTYRLMGRELTAVQLAEDAYRLEKLLGVEGGKQDQYAAALGGFNYLRFGPEDEPAEVEQLDIPLEVRAELEGRLLLAYTGQAHASGDLHERVWEAFRSGDRDKHEVLCRMRDLVPVARQALLDARFEELARVMTETYELSLRLDRGLVTPEMDRLAEAAHHAGAIGWKACGAGGGGCMLFLCQEGALPRLVERFGRMDVQVIPVRFQPSSEW</sequence>
<keyword evidence="3 8" id="KW-0418">Kinase</keyword>
<dbReference type="SUPFAM" id="SSF54211">
    <property type="entry name" value="Ribosomal protein S5 domain 2-like"/>
    <property type="match status" value="1"/>
</dbReference>
<feature type="domain" description="GHMP kinase C-terminal" evidence="7">
    <location>
        <begin position="199"/>
        <end position="275"/>
    </location>
</feature>
<dbReference type="Proteomes" id="UP000000323">
    <property type="component" value="Chromosome 2"/>
</dbReference>
<dbReference type="GO" id="GO:0042352">
    <property type="term" value="P:GDP-L-fucose salvage"/>
    <property type="evidence" value="ECO:0007669"/>
    <property type="project" value="TreeGrafter"/>
</dbReference>
<evidence type="ECO:0000256" key="2">
    <source>
        <dbReference type="ARBA" id="ARBA00022741"/>
    </source>
</evidence>
<evidence type="ECO:0000256" key="3">
    <source>
        <dbReference type="ARBA" id="ARBA00022777"/>
    </source>
</evidence>
<keyword evidence="4" id="KW-0067">ATP-binding</keyword>
<dbReference type="STRING" id="525904.Tter_2647"/>
<dbReference type="PANTHER" id="PTHR32463:SF0">
    <property type="entry name" value="L-FUCOSE KINASE"/>
    <property type="match status" value="1"/>
</dbReference>
<dbReference type="SUPFAM" id="SSF55060">
    <property type="entry name" value="GHMP Kinase, C-terminal domain"/>
    <property type="match status" value="1"/>
</dbReference>
<dbReference type="InterPro" id="IPR014606">
    <property type="entry name" value="Heptose_7-P_kinase"/>
</dbReference>
<dbReference type="GO" id="GO:0005524">
    <property type="term" value="F:ATP binding"/>
    <property type="evidence" value="ECO:0007669"/>
    <property type="project" value="UniProtKB-KW"/>
</dbReference>
<dbReference type="KEGG" id="ttr:Tter_2647"/>
<evidence type="ECO:0000256" key="1">
    <source>
        <dbReference type="ARBA" id="ARBA00022679"/>
    </source>
</evidence>
<dbReference type="EMBL" id="CP001826">
    <property type="protein sequence ID" value="ACZ43535.1"/>
    <property type="molecule type" value="Genomic_DNA"/>
</dbReference>
<evidence type="ECO:0000256" key="4">
    <source>
        <dbReference type="ARBA" id="ARBA00022840"/>
    </source>
</evidence>
<dbReference type="PRINTS" id="PR00959">
    <property type="entry name" value="MEVGALKINASE"/>
</dbReference>
<dbReference type="InterPro" id="IPR020568">
    <property type="entry name" value="Ribosomal_Su5_D2-typ_SF"/>
</dbReference>
<gene>
    <name evidence="8" type="ordered locus">Tter_2647</name>
</gene>
<evidence type="ECO:0000313" key="9">
    <source>
        <dbReference type="Proteomes" id="UP000000323"/>
    </source>
</evidence>
<dbReference type="HOGENOM" id="CLU_048558_1_0_0"/>
<organism evidence="8 9">
    <name type="scientific">Thermobaculum terrenum (strain ATCC BAA-798 / CCMEE 7001 / YNP1)</name>
    <dbReference type="NCBI Taxonomy" id="525904"/>
    <lineage>
        <taxon>Bacteria</taxon>
        <taxon>Bacillati</taxon>
        <taxon>Chloroflexota</taxon>
        <taxon>Chloroflexia</taxon>
        <taxon>Candidatus Thermobaculales</taxon>
        <taxon>Candidatus Thermobaculaceae</taxon>
        <taxon>Thermobaculum</taxon>
    </lineage>
</organism>
<dbReference type="eggNOG" id="COG2605">
    <property type="taxonomic scope" value="Bacteria"/>
</dbReference>
<feature type="domain" description="GHMP kinase N-terminal" evidence="6">
    <location>
        <begin position="51"/>
        <end position="123"/>
    </location>
</feature>
<evidence type="ECO:0000259" key="7">
    <source>
        <dbReference type="Pfam" id="PF08544"/>
    </source>
</evidence>
<keyword evidence="1" id="KW-0808">Transferase</keyword>
<dbReference type="InterPro" id="IPR036554">
    <property type="entry name" value="GHMP_kinase_C_sf"/>
</dbReference>
<dbReference type="InterPro" id="IPR006204">
    <property type="entry name" value="GHMP_kinase_N_dom"/>
</dbReference>
<dbReference type="PIRSF" id="PIRSF036406">
    <property type="entry name" value="Hept_kin"/>
    <property type="match status" value="1"/>
</dbReference>
<dbReference type="PANTHER" id="PTHR32463">
    <property type="entry name" value="L-FUCOSE KINASE"/>
    <property type="match status" value="1"/>
</dbReference>
<accession>D1CIG4</accession>
<dbReference type="InterPro" id="IPR052203">
    <property type="entry name" value="GHMP_Kinase-Related"/>
</dbReference>
<comment type="similarity">
    <text evidence="5">Belongs to the GHMP kinase family.</text>
</comment>
<dbReference type="InterPro" id="IPR013750">
    <property type="entry name" value="GHMP_kinase_C_dom"/>
</dbReference>
<dbReference type="Pfam" id="PF00288">
    <property type="entry name" value="GHMP_kinases_N"/>
    <property type="match status" value="1"/>
</dbReference>
<reference evidence="9" key="1">
    <citation type="journal article" date="2010" name="Stand. Genomic Sci.">
        <title>Complete genome sequence of 'Thermobaculum terrenum' type strain (YNP1).</title>
        <authorList>
            <person name="Kiss H."/>
            <person name="Cleland D."/>
            <person name="Lapidus A."/>
            <person name="Lucas S."/>
            <person name="Glavina Del Rio T."/>
            <person name="Nolan M."/>
            <person name="Tice H."/>
            <person name="Han C."/>
            <person name="Goodwin L."/>
            <person name="Pitluck S."/>
            <person name="Liolios K."/>
            <person name="Ivanova N."/>
            <person name="Mavromatis K."/>
            <person name="Ovchinnikova G."/>
            <person name="Pati A."/>
            <person name="Chen A."/>
            <person name="Palaniappan K."/>
            <person name="Land M."/>
            <person name="Hauser L."/>
            <person name="Chang Y."/>
            <person name="Jeffries C."/>
            <person name="Lu M."/>
            <person name="Brettin T."/>
            <person name="Detter J."/>
            <person name="Goker M."/>
            <person name="Tindall B."/>
            <person name="Beck B."/>
            <person name="McDermott T."/>
            <person name="Woyke T."/>
            <person name="Bristow J."/>
            <person name="Eisen J."/>
            <person name="Markowitz V."/>
            <person name="Hugenholtz P."/>
            <person name="Kyrpides N."/>
            <person name="Klenk H."/>
            <person name="Cheng J."/>
        </authorList>
    </citation>
    <scope>NUCLEOTIDE SEQUENCE [LARGE SCALE GENOMIC DNA]</scope>
    <source>
        <strain evidence="9">ATCC BAA-798 / YNP1</strain>
    </source>
</reference>
<dbReference type="Pfam" id="PF08544">
    <property type="entry name" value="GHMP_kinases_C"/>
    <property type="match status" value="1"/>
</dbReference>
<evidence type="ECO:0000256" key="5">
    <source>
        <dbReference type="ARBA" id="ARBA00038121"/>
    </source>
</evidence>
<protein>
    <submittedName>
        <fullName evidence="8">GHMP kinase</fullName>
    </submittedName>
</protein>
<proteinExistence type="inferred from homology"/>
<evidence type="ECO:0000259" key="6">
    <source>
        <dbReference type="Pfam" id="PF00288"/>
    </source>
</evidence>
<dbReference type="GO" id="GO:0050201">
    <property type="term" value="F:fucokinase activity"/>
    <property type="evidence" value="ECO:0007669"/>
    <property type="project" value="TreeGrafter"/>
</dbReference>
<keyword evidence="2" id="KW-0547">Nucleotide-binding</keyword>
<dbReference type="Gene3D" id="3.30.230.120">
    <property type="match status" value="1"/>
</dbReference>
<keyword evidence="9" id="KW-1185">Reference proteome</keyword>
<name>D1CIG4_THET1</name>
<evidence type="ECO:0000313" key="8">
    <source>
        <dbReference type="EMBL" id="ACZ43535.1"/>
    </source>
</evidence>
<dbReference type="AlphaFoldDB" id="D1CIG4"/>
<dbReference type="RefSeq" id="WP_012876566.1">
    <property type="nucleotide sequence ID" value="NC_013526.1"/>
</dbReference>